<dbReference type="InterPro" id="IPR035451">
    <property type="entry name" value="Ada-like_dom_sf"/>
</dbReference>
<feature type="transmembrane region" description="Helical" evidence="1">
    <location>
        <begin position="12"/>
        <end position="31"/>
    </location>
</feature>
<evidence type="ECO:0008006" key="4">
    <source>
        <dbReference type="Google" id="ProtNLM"/>
    </source>
</evidence>
<name>A0A7J9PFP1_METMI</name>
<reference evidence="2 3" key="1">
    <citation type="submission" date="2020-07" db="EMBL/GenBank/DDBJ databases">
        <title>Genomic Encyclopedia of Type Strains, Phase IV (KMG-V): Genome sequencing to study the core and pangenomes of soil and plant-associated prokaryotes.</title>
        <authorList>
            <person name="Whitman W."/>
        </authorList>
    </citation>
    <scope>NUCLEOTIDE SEQUENCE [LARGE SCALE GENOMIC DNA]</scope>
    <source>
        <strain evidence="2 3">C8</strain>
    </source>
</reference>
<dbReference type="Gene3D" id="3.40.10.10">
    <property type="entry name" value="DNA Methylphosphotriester Repair Domain"/>
    <property type="match status" value="1"/>
</dbReference>
<accession>A0A7J9PFP1</accession>
<evidence type="ECO:0000313" key="3">
    <source>
        <dbReference type="Proteomes" id="UP000533207"/>
    </source>
</evidence>
<dbReference type="Proteomes" id="UP000533207">
    <property type="component" value="Unassembled WGS sequence"/>
</dbReference>
<evidence type="ECO:0000256" key="1">
    <source>
        <dbReference type="SAM" id="Phobius"/>
    </source>
</evidence>
<evidence type="ECO:0000313" key="2">
    <source>
        <dbReference type="EMBL" id="MBA2861507.1"/>
    </source>
</evidence>
<dbReference type="InterPro" id="IPR012340">
    <property type="entry name" value="NA-bd_OB-fold"/>
</dbReference>
<dbReference type="EMBL" id="JACDUL010000001">
    <property type="protein sequence ID" value="MBA2861507.1"/>
    <property type="molecule type" value="Genomic_DNA"/>
</dbReference>
<dbReference type="AlphaFoldDB" id="A0A7J9PFP1"/>
<keyword evidence="1" id="KW-1133">Transmembrane helix</keyword>
<protein>
    <recommendedName>
        <fullName evidence="4">Nucleic acid binding OB-fold tRNA/helicase-type</fullName>
    </recommendedName>
</protein>
<dbReference type="RefSeq" id="WP_011977169.1">
    <property type="nucleotide sequence ID" value="NZ_JACDUL010000001.1"/>
</dbReference>
<proteinExistence type="predicted"/>
<keyword evidence="1" id="KW-0472">Membrane</keyword>
<dbReference type="SUPFAM" id="SSF50249">
    <property type="entry name" value="Nucleic acid-binding proteins"/>
    <property type="match status" value="1"/>
</dbReference>
<sequence length="203" mass="23311">MSSLVLNDKKIVFSCILCVVLGISFLSTYNIDPEEKHISDLNDGNYVKITAKIQKLDVKTNEYLEITGIKSIKLMDETAGDLLLYVPDDISDEFLEIILKTTPRIKEGDIVEVTGKIQIYNGLYELVLDDSNDFELVEKVNFKRDIFLSKSKTNYYASKNSEVYHNFEDCPYGSKIVEKIYFKTEEDAVDLGYELCSYCEKRD</sequence>
<gene>
    <name evidence="2" type="ORF">HNP90_000367</name>
</gene>
<comment type="caution">
    <text evidence="2">The sequence shown here is derived from an EMBL/GenBank/DDBJ whole genome shotgun (WGS) entry which is preliminary data.</text>
</comment>
<keyword evidence="1" id="KW-0812">Transmembrane</keyword>
<organism evidence="2 3">
    <name type="scientific">Methanococcus maripaludis</name>
    <name type="common">Methanococcus deltae</name>
    <dbReference type="NCBI Taxonomy" id="39152"/>
    <lineage>
        <taxon>Archaea</taxon>
        <taxon>Methanobacteriati</taxon>
        <taxon>Methanobacteriota</taxon>
        <taxon>Methanomada group</taxon>
        <taxon>Methanococci</taxon>
        <taxon>Methanococcales</taxon>
        <taxon>Methanococcaceae</taxon>
        <taxon>Methanococcus</taxon>
    </lineage>
</organism>